<geneLocation type="plasmid" evidence="2">
    <name>pC6.5d</name>
</geneLocation>
<accession>A0A7S4ZTY8</accession>
<sequence length="187" mass="20308">MLVGLLLGGGYAGLLVATNNFHVVIPGQVYRSAQPSAAEISEYRNRYGVMTLINLRGAIRQEPWYRDELAASKREGLTHIDFGMSVGQIQPPEKIKRLIAILASAPKPILIHSKGGADRTGLASALYLAAIAKQGESSAEAQLSIRYGHFSIPFVSQGYPMDESFENVEAMLGYTDAIWTALLNEIS</sequence>
<proteinExistence type="predicted"/>
<protein>
    <submittedName>
        <fullName evidence="2">Tyrosine phosphatase family protein</fullName>
    </submittedName>
</protein>
<organism evidence="2">
    <name type="scientific">Rhizobium rhizogenes</name>
    <name type="common">Agrobacterium rhizogenes</name>
    <dbReference type="NCBI Taxonomy" id="359"/>
    <lineage>
        <taxon>Bacteria</taxon>
        <taxon>Pseudomonadati</taxon>
        <taxon>Pseudomonadota</taxon>
        <taxon>Alphaproteobacteria</taxon>
        <taxon>Hyphomicrobiales</taxon>
        <taxon>Rhizobiaceae</taxon>
        <taxon>Rhizobium/Agrobacterium group</taxon>
        <taxon>Rhizobium</taxon>
    </lineage>
</organism>
<dbReference type="InterPro" id="IPR029021">
    <property type="entry name" value="Prot-tyrosine_phosphatase-like"/>
</dbReference>
<feature type="domain" description="DSP-PTPase phosphatase fused to NAD+ Kinase" evidence="1">
    <location>
        <begin position="29"/>
        <end position="138"/>
    </location>
</feature>
<dbReference type="InterPro" id="IPR055214">
    <property type="entry name" value="PTP-NADK"/>
</dbReference>
<dbReference type="AlphaFoldDB" id="A0A7S4ZTY8"/>
<gene>
    <name evidence="2" type="ORF">pC6.5d_703</name>
</gene>
<dbReference type="EMBL" id="MK318989">
    <property type="protein sequence ID" value="QCL10596.1"/>
    <property type="molecule type" value="Genomic_DNA"/>
</dbReference>
<dbReference type="Pfam" id="PF22741">
    <property type="entry name" value="PTP-NADK"/>
    <property type="match status" value="1"/>
</dbReference>
<dbReference type="CDD" id="cd14529">
    <property type="entry name" value="TpbA-like"/>
    <property type="match status" value="1"/>
</dbReference>
<name>A0A7S4ZTY8_RHIRH</name>
<keyword evidence="2" id="KW-0614">Plasmid</keyword>
<dbReference type="SUPFAM" id="SSF52799">
    <property type="entry name" value="(Phosphotyrosine protein) phosphatases II"/>
    <property type="match status" value="1"/>
</dbReference>
<dbReference type="RefSeq" id="WP_200991905.1">
    <property type="nucleotide sequence ID" value="NZ_MK318989.1"/>
</dbReference>
<reference evidence="2" key="1">
    <citation type="submission" date="2018-12" db="EMBL/GenBank/DDBJ databases">
        <title>Three Rhizobium rhizogenes strains isolated from the same crown gall tumor carry diverse plasmids.</title>
        <authorList>
            <person name="Pulawska J."/>
            <person name="Kuzmanovic N."/>
        </authorList>
    </citation>
    <scope>NUCLEOTIDE SEQUENCE</scope>
    <source>
        <strain evidence="2">C6.5</strain>
        <plasmid evidence="2">pC6.5d</plasmid>
    </source>
</reference>
<dbReference type="Gene3D" id="3.90.190.10">
    <property type="entry name" value="Protein tyrosine phosphatase superfamily"/>
    <property type="match status" value="1"/>
</dbReference>
<evidence type="ECO:0000259" key="1">
    <source>
        <dbReference type="Pfam" id="PF22741"/>
    </source>
</evidence>
<evidence type="ECO:0000313" key="2">
    <source>
        <dbReference type="EMBL" id="QCL10596.1"/>
    </source>
</evidence>